<dbReference type="AlphaFoldDB" id="A0A512N279"/>
<dbReference type="InterPro" id="IPR042098">
    <property type="entry name" value="TauD-like_sf"/>
</dbReference>
<evidence type="ECO:0000313" key="7">
    <source>
        <dbReference type="EMBL" id="GEP53087.1"/>
    </source>
</evidence>
<evidence type="ECO:0000256" key="3">
    <source>
        <dbReference type="ARBA" id="ARBA00022964"/>
    </source>
</evidence>
<dbReference type="Pfam" id="PF02668">
    <property type="entry name" value="TauD"/>
    <property type="match status" value="1"/>
</dbReference>
<proteinExistence type="inferred from homology"/>
<evidence type="ECO:0000313" key="8">
    <source>
        <dbReference type="Proteomes" id="UP000321058"/>
    </source>
</evidence>
<organism evidence="7 8">
    <name type="scientific">Reyranella soli</name>
    <dbReference type="NCBI Taxonomy" id="1230389"/>
    <lineage>
        <taxon>Bacteria</taxon>
        <taxon>Pseudomonadati</taxon>
        <taxon>Pseudomonadota</taxon>
        <taxon>Alphaproteobacteria</taxon>
        <taxon>Hyphomicrobiales</taxon>
        <taxon>Reyranellaceae</taxon>
        <taxon>Reyranella</taxon>
    </lineage>
</organism>
<evidence type="ECO:0000259" key="6">
    <source>
        <dbReference type="Pfam" id="PF02668"/>
    </source>
</evidence>
<protein>
    <submittedName>
        <fullName evidence="7">Alpha-ketoglutarate-dependent 2,4-dichlorophenoxyacetate dioxygenase</fullName>
    </submittedName>
</protein>
<dbReference type="SUPFAM" id="SSF51197">
    <property type="entry name" value="Clavaminate synthase-like"/>
    <property type="match status" value="1"/>
</dbReference>
<dbReference type="InterPro" id="IPR051178">
    <property type="entry name" value="TfdA_dioxygenase"/>
</dbReference>
<evidence type="ECO:0000256" key="5">
    <source>
        <dbReference type="ARBA" id="ARBA00023004"/>
    </source>
</evidence>
<dbReference type="RefSeq" id="WP_147145353.1">
    <property type="nucleotide sequence ID" value="NZ_BKAJ01000004.1"/>
</dbReference>
<comment type="similarity">
    <text evidence="1">Belongs to the TfdA dioxygenase family.</text>
</comment>
<feature type="domain" description="TauD/TfdA-like" evidence="6">
    <location>
        <begin position="5"/>
        <end position="274"/>
    </location>
</feature>
<keyword evidence="5" id="KW-0408">Iron</keyword>
<dbReference type="GO" id="GO:0016706">
    <property type="term" value="F:2-oxoglutarate-dependent dioxygenase activity"/>
    <property type="evidence" value="ECO:0007669"/>
    <property type="project" value="UniProtKB-ARBA"/>
</dbReference>
<dbReference type="Proteomes" id="UP000321058">
    <property type="component" value="Unassembled WGS sequence"/>
</dbReference>
<evidence type="ECO:0000256" key="1">
    <source>
        <dbReference type="ARBA" id="ARBA00005896"/>
    </source>
</evidence>
<keyword evidence="8" id="KW-1185">Reference proteome</keyword>
<comment type="caution">
    <text evidence="7">The sequence shown here is derived from an EMBL/GenBank/DDBJ whole genome shotgun (WGS) entry which is preliminary data.</text>
</comment>
<reference evidence="7 8" key="1">
    <citation type="submission" date="2019-07" db="EMBL/GenBank/DDBJ databases">
        <title>Whole genome shotgun sequence of Reyranella soli NBRC 108950.</title>
        <authorList>
            <person name="Hosoyama A."/>
            <person name="Uohara A."/>
            <person name="Ohji S."/>
            <person name="Ichikawa N."/>
        </authorList>
    </citation>
    <scope>NUCLEOTIDE SEQUENCE [LARGE SCALE GENOMIC DNA]</scope>
    <source>
        <strain evidence="7 8">NBRC 108950</strain>
    </source>
</reference>
<keyword evidence="4" id="KW-0560">Oxidoreductase</keyword>
<accession>A0A512N279</accession>
<dbReference type="PANTHER" id="PTHR43779">
    <property type="entry name" value="DIOXYGENASE RV0097-RELATED"/>
    <property type="match status" value="1"/>
</dbReference>
<evidence type="ECO:0000256" key="4">
    <source>
        <dbReference type="ARBA" id="ARBA00023002"/>
    </source>
</evidence>
<dbReference type="EMBL" id="BKAJ01000004">
    <property type="protein sequence ID" value="GEP53087.1"/>
    <property type="molecule type" value="Genomic_DNA"/>
</dbReference>
<keyword evidence="2" id="KW-0479">Metal-binding</keyword>
<evidence type="ECO:0000256" key="2">
    <source>
        <dbReference type="ARBA" id="ARBA00022723"/>
    </source>
</evidence>
<dbReference type="PANTHER" id="PTHR43779:SF3">
    <property type="entry name" value="(3R)-3-[(CARBOXYMETHYL)AMINO]FATTY ACID OXYGENASE_DECARBOXYLASE"/>
    <property type="match status" value="1"/>
</dbReference>
<dbReference type="InterPro" id="IPR003819">
    <property type="entry name" value="TauD/TfdA-like"/>
</dbReference>
<gene>
    <name evidence="7" type="primary">tfdA_1</name>
    <name evidence="7" type="ORF">RSO01_02530</name>
</gene>
<keyword evidence="3 7" id="KW-0223">Dioxygenase</keyword>
<dbReference type="GO" id="GO:0046872">
    <property type="term" value="F:metal ion binding"/>
    <property type="evidence" value="ECO:0007669"/>
    <property type="project" value="UniProtKB-KW"/>
</dbReference>
<dbReference type="Gene3D" id="3.60.130.10">
    <property type="entry name" value="Clavaminate synthase-like"/>
    <property type="match status" value="1"/>
</dbReference>
<dbReference type="OrthoDB" id="7346227at2"/>
<sequence length="292" mass="32632">MELVPLGPGFGVEVKGVTMLDVASDADAYKAVRAAFEEHSLLVFRDQPIADDIQVAFSRAFGPLELTKVASLGAGGFYSILSNIGQKGEIVPPDHRQVLVAKANALWHTDSSFKKTPALASVLTARVLPGEGGETEYTSTRLAWERLPADLQARLKDAVATHSYANSRDQIHPDLANAEERKALPPVRWRLNWRNPANDRRALYVASHAYAIDGMDDRDARQLLAELLDEATRREFVYSHKWRQGDAVMWDNRAMLHRGRPWDYRRERSMIRTTISATDADGLAEVRPPVVH</sequence>
<name>A0A512N279_9HYPH</name>